<dbReference type="Gene3D" id="2.10.109.10">
    <property type="entry name" value="Umud Fragment, subunit A"/>
    <property type="match status" value="1"/>
</dbReference>
<feature type="domain" description="Bacteriophage CI repressor C-terminal" evidence="2">
    <location>
        <begin position="132"/>
        <end position="226"/>
    </location>
</feature>
<dbReference type="Pfam" id="PF07022">
    <property type="entry name" value="Phage_CI_repr"/>
    <property type="match status" value="1"/>
</dbReference>
<dbReference type="Gene3D" id="1.10.260.40">
    <property type="entry name" value="lambda repressor-like DNA-binding domains"/>
    <property type="match status" value="1"/>
</dbReference>
<dbReference type="EMBL" id="BK015526">
    <property type="protein sequence ID" value="DAE11114.1"/>
    <property type="molecule type" value="Genomic_DNA"/>
</dbReference>
<feature type="domain" description="Bacteriophage CI repressor N-terminal" evidence="1">
    <location>
        <begin position="54"/>
        <end position="116"/>
    </location>
</feature>
<organism evidence="3">
    <name type="scientific">Peduovirinae sp. ctySy20</name>
    <dbReference type="NCBI Taxonomy" id="2825211"/>
    <lineage>
        <taxon>Viruses</taxon>
        <taxon>Duplodnaviria</taxon>
        <taxon>Heunggongvirae</taxon>
        <taxon>Uroviricota</taxon>
        <taxon>Caudoviricetes</taxon>
        <taxon>Peduoviridae</taxon>
    </lineage>
</organism>
<dbReference type="GO" id="GO:0051259">
    <property type="term" value="P:protein complex oligomerization"/>
    <property type="evidence" value="ECO:0007669"/>
    <property type="project" value="InterPro"/>
</dbReference>
<dbReference type="Pfam" id="PF16452">
    <property type="entry name" value="Phage_CI_C"/>
    <property type="match status" value="1"/>
</dbReference>
<dbReference type="InterPro" id="IPR010744">
    <property type="entry name" value="Phage_CI_N"/>
</dbReference>
<dbReference type="InterPro" id="IPR032499">
    <property type="entry name" value="Phage_CI_C"/>
</dbReference>
<name>A0A8S5PW43_9CAUD</name>
<dbReference type="GO" id="GO:0045892">
    <property type="term" value="P:negative regulation of DNA-templated transcription"/>
    <property type="evidence" value="ECO:0007669"/>
    <property type="project" value="InterPro"/>
</dbReference>
<proteinExistence type="predicted"/>
<evidence type="ECO:0000259" key="1">
    <source>
        <dbReference type="Pfam" id="PF07022"/>
    </source>
</evidence>
<reference evidence="3" key="1">
    <citation type="journal article" date="2021" name="Proc. Natl. Acad. Sci. U.S.A.">
        <title>A Catalog of Tens of Thousands of Viruses from Human Metagenomes Reveals Hidden Associations with Chronic Diseases.</title>
        <authorList>
            <person name="Tisza M.J."/>
            <person name="Buck C.B."/>
        </authorList>
    </citation>
    <scope>NUCLEOTIDE SEQUENCE</scope>
    <source>
        <strain evidence="3">CtySy20</strain>
    </source>
</reference>
<accession>A0A8S5PW43</accession>
<sequence length="233" mass="25901">MIPYLRILDSEYIVFADVCHSLPPFTTILILILVSFNTGMLILMIEANFNNEALLNRICEVYGFTQKIQLANHFNIAASSLQNRYTRGNMSYDFAVHCALETGVSLKWLMTGEGEKNLSTNEVSRSIELTSFTLSEGELTKVGTIAIDHQLFTKRLKKGICVKSDNSTYIIEQESSLSDSLWLVDIEGAISLRELTVLPGKKLHVAGGKVPFECGVDEIKMIGRVVGVFSEVN</sequence>
<protein>
    <submittedName>
        <fullName evidence="3">CI repressor</fullName>
    </submittedName>
</protein>
<evidence type="ECO:0000259" key="2">
    <source>
        <dbReference type="Pfam" id="PF16452"/>
    </source>
</evidence>
<dbReference type="InterPro" id="IPR010982">
    <property type="entry name" value="Lambda_DNA-bd_dom_sf"/>
</dbReference>
<dbReference type="GO" id="GO:0003677">
    <property type="term" value="F:DNA binding"/>
    <property type="evidence" value="ECO:0007669"/>
    <property type="project" value="InterPro"/>
</dbReference>
<evidence type="ECO:0000313" key="3">
    <source>
        <dbReference type="EMBL" id="DAE11114.1"/>
    </source>
</evidence>